<comment type="subcellular location">
    <subcellularLocation>
        <location evidence="1">Cell membrane</location>
        <topology evidence="1">Multi-pass membrane protein</topology>
    </subcellularLocation>
</comment>
<feature type="domain" description="MacB-like periplasmic core" evidence="8">
    <location>
        <begin position="485"/>
        <end position="665"/>
    </location>
</feature>
<feature type="transmembrane region" description="Helical" evidence="6">
    <location>
        <begin position="784"/>
        <end position="807"/>
    </location>
</feature>
<dbReference type="InterPro" id="IPR050250">
    <property type="entry name" value="Macrolide_Exporter_MacB"/>
</dbReference>
<feature type="transmembrane region" description="Helical" evidence="6">
    <location>
        <begin position="398"/>
        <end position="423"/>
    </location>
</feature>
<dbReference type="Pfam" id="PF12704">
    <property type="entry name" value="MacB_PCD"/>
    <property type="match status" value="2"/>
</dbReference>
<dbReference type="AlphaFoldDB" id="A0A7L5DXV1"/>
<evidence type="ECO:0000256" key="6">
    <source>
        <dbReference type="SAM" id="Phobius"/>
    </source>
</evidence>
<dbReference type="KEGG" id="mrob:HH214_03095"/>
<keyword evidence="3 6" id="KW-0812">Transmembrane</keyword>
<evidence type="ECO:0000256" key="2">
    <source>
        <dbReference type="ARBA" id="ARBA00022475"/>
    </source>
</evidence>
<feature type="transmembrane region" description="Helical" evidence="6">
    <location>
        <begin position="753"/>
        <end position="772"/>
    </location>
</feature>
<gene>
    <name evidence="9" type="ORF">HH214_03095</name>
</gene>
<dbReference type="Proteomes" id="UP000503278">
    <property type="component" value="Chromosome"/>
</dbReference>
<keyword evidence="4 6" id="KW-1133">Transmembrane helix</keyword>
<feature type="transmembrane region" description="Helical" evidence="6">
    <location>
        <begin position="355"/>
        <end position="378"/>
    </location>
</feature>
<dbReference type="GO" id="GO:0005886">
    <property type="term" value="C:plasma membrane"/>
    <property type="evidence" value="ECO:0007669"/>
    <property type="project" value="UniProtKB-SubCell"/>
</dbReference>
<evidence type="ECO:0000256" key="3">
    <source>
        <dbReference type="ARBA" id="ARBA00022692"/>
    </source>
</evidence>
<dbReference type="PANTHER" id="PTHR30572:SF18">
    <property type="entry name" value="ABC-TYPE MACROLIDE FAMILY EXPORT SYSTEM PERMEASE COMPONENT 2"/>
    <property type="match status" value="1"/>
</dbReference>
<dbReference type="GO" id="GO:0022857">
    <property type="term" value="F:transmembrane transporter activity"/>
    <property type="evidence" value="ECO:0007669"/>
    <property type="project" value="TreeGrafter"/>
</dbReference>
<evidence type="ECO:0000259" key="7">
    <source>
        <dbReference type="Pfam" id="PF02687"/>
    </source>
</evidence>
<organism evidence="9 10">
    <name type="scientific">Mucilaginibacter robiniae</name>
    <dbReference type="NCBI Taxonomy" id="2728022"/>
    <lineage>
        <taxon>Bacteria</taxon>
        <taxon>Pseudomonadati</taxon>
        <taxon>Bacteroidota</taxon>
        <taxon>Sphingobacteriia</taxon>
        <taxon>Sphingobacteriales</taxon>
        <taxon>Sphingobacteriaceae</taxon>
        <taxon>Mucilaginibacter</taxon>
    </lineage>
</organism>
<keyword evidence="2" id="KW-1003">Cell membrane</keyword>
<proteinExistence type="predicted"/>
<dbReference type="Pfam" id="PF02687">
    <property type="entry name" value="FtsX"/>
    <property type="match status" value="2"/>
</dbReference>
<feature type="transmembrane region" description="Helical" evidence="6">
    <location>
        <begin position="444"/>
        <end position="470"/>
    </location>
</feature>
<dbReference type="InterPro" id="IPR025857">
    <property type="entry name" value="MacB_PCD"/>
</dbReference>
<dbReference type="PANTHER" id="PTHR30572">
    <property type="entry name" value="MEMBRANE COMPONENT OF TRANSPORTER-RELATED"/>
    <property type="match status" value="1"/>
</dbReference>
<evidence type="ECO:0000313" key="10">
    <source>
        <dbReference type="Proteomes" id="UP000503278"/>
    </source>
</evidence>
<feature type="domain" description="MacB-like periplasmic core" evidence="8">
    <location>
        <begin position="20"/>
        <end position="234"/>
    </location>
</feature>
<sequence length="824" mass="91254">MFKNYFTIAYRHLLRNKVFSLISIAGLAIGFACVMWISLYTKNELAYDGFIQDANRVYRVNMEGKMGDSEFNAGYTPPPAGDALLNNFPEVESYTRIYRPGNQLIRYSSGDTYKAFTESGMFAVDANFLQVLTYPLKQGNAATCLLQPNSIVITEAIAKKYFGNTDVIGKLLMTDVSKNPLKVTGVLKDVGPQSSLKFDMLIPVQNCGEVKYFSWSWVWLNMATYVKLKPVVAANPDVVKNMEAKFPAMVKVQAATAFNRIGQHYEAFLKKGGRWNLHLQALRDVHLRSAGITSAITNQGDIKNLYIFAAVGLFVITLACVNFINLSTAQAAKRAKEIGVRKVVGSGKKALVQQFLTETFLFGLVSMALGLVLIIAIIPLFNQLSGKNFQPQMMFNSFYLALMVALIGVVTFLAGGYPAFYLASFKPVSVLKGAGLYKTGMGVLNIRNGLVVFQFTVSTALMVCTLVVYLQLHYIQNRDLGFNKENVVVLPNAEKLGQSEETFRQELAAMPQVKAASISTSIFTKSSFGDFYVPVANQTEPHVAKDITLNSYLVDQDFTAALNLKVLKGRSFNKNFNDSLSVVLNEAAVKQIGWKNPIGQYIRYPGGKYEAYKVVGVVKDFNLESLHDIITPFALFNQSSKSYDTHTSFVIVKLKAGNPAATLRQIATKWKNYNAVEPFDYTFLNNDLNALYITDQRTGNLLTIFTSLSIFVACLGLLGLVVYTAERRTKEIGIRKVLGASVAQITLLLSKDFVQLVLLAILIASPIAWYAMHQWLQNFAYHIAISWWIFAVGGMLAIVIACVTLSFQSVKAATANPVKNLKTE</sequence>
<reference evidence="9 10" key="1">
    <citation type="submission" date="2020-04" db="EMBL/GenBank/DDBJ databases">
        <title>Genome sequencing of novel species.</title>
        <authorList>
            <person name="Heo J."/>
            <person name="Kim S.-J."/>
            <person name="Kim J.-S."/>
            <person name="Hong S.-B."/>
            <person name="Kwon S.-W."/>
        </authorList>
    </citation>
    <scope>NUCLEOTIDE SEQUENCE [LARGE SCALE GENOMIC DNA]</scope>
    <source>
        <strain evidence="9 10">F39-2</strain>
    </source>
</reference>
<keyword evidence="10" id="KW-1185">Reference proteome</keyword>
<evidence type="ECO:0000259" key="8">
    <source>
        <dbReference type="Pfam" id="PF12704"/>
    </source>
</evidence>
<feature type="domain" description="ABC3 transporter permease C-terminal" evidence="7">
    <location>
        <begin position="311"/>
        <end position="425"/>
    </location>
</feature>
<evidence type="ECO:0000313" key="9">
    <source>
        <dbReference type="EMBL" id="QJD94937.1"/>
    </source>
</evidence>
<dbReference type="RefSeq" id="WP_169605954.1">
    <property type="nucleotide sequence ID" value="NZ_CP051682.1"/>
</dbReference>
<evidence type="ECO:0000256" key="4">
    <source>
        <dbReference type="ARBA" id="ARBA00022989"/>
    </source>
</evidence>
<dbReference type="InterPro" id="IPR003838">
    <property type="entry name" value="ABC3_permease_C"/>
</dbReference>
<dbReference type="EMBL" id="CP051682">
    <property type="protein sequence ID" value="QJD94937.1"/>
    <property type="molecule type" value="Genomic_DNA"/>
</dbReference>
<evidence type="ECO:0000256" key="1">
    <source>
        <dbReference type="ARBA" id="ARBA00004651"/>
    </source>
</evidence>
<feature type="transmembrane region" description="Helical" evidence="6">
    <location>
        <begin position="21"/>
        <end position="40"/>
    </location>
</feature>
<feature type="domain" description="ABC3 transporter permease C-terminal" evidence="7">
    <location>
        <begin position="704"/>
        <end position="817"/>
    </location>
</feature>
<evidence type="ECO:0000256" key="5">
    <source>
        <dbReference type="ARBA" id="ARBA00023136"/>
    </source>
</evidence>
<feature type="transmembrane region" description="Helical" evidence="6">
    <location>
        <begin position="701"/>
        <end position="725"/>
    </location>
</feature>
<keyword evidence="5 6" id="KW-0472">Membrane</keyword>
<accession>A0A7L5DXV1</accession>
<feature type="transmembrane region" description="Helical" evidence="6">
    <location>
        <begin position="305"/>
        <end position="326"/>
    </location>
</feature>
<name>A0A7L5DXV1_9SPHI</name>
<protein>
    <submittedName>
        <fullName evidence="9">FtsX-like permease family protein</fullName>
    </submittedName>
</protein>
<dbReference type="PROSITE" id="PS51257">
    <property type="entry name" value="PROKAR_LIPOPROTEIN"/>
    <property type="match status" value="1"/>
</dbReference>